<sequence>MLLALPLVANAGDLIAINPKQMQSMGIAVAPLAQAQPLMSDRLPGEITVPVGQERVVSAPQSGLLDAVQVAAGQSVKRGQMLAHINSPDLVGLQRDYLQAQTQQRLSASMLERDRELYKDGIIAERRLLTTQSNHEELSINLAQRRQALKLAGMGDDAIRKLETSGVLSSGLSLSAPIDGVVLEQMATAGQRVDPGTPIYRIARLKPLWLEIHAPLDILDFVKVGMRLTIPNYDAEGKIITILRNVNKNDQTVHLRAEIVSGAEKLSPGQFVEASLMSEATRNEFTVPKGALVRSGQKSFIFVQTPKGFSAEPVMLVREQANGAVIKGEQLSGSEKVAISGTAALKAAWSGIGGE</sequence>
<dbReference type="InterPro" id="IPR006143">
    <property type="entry name" value="RND_pump_MFP"/>
</dbReference>
<proteinExistence type="predicted"/>
<protein>
    <submittedName>
        <fullName evidence="5">Cobalt-zinc-cadmium resistance protein czcB, putative</fullName>
    </submittedName>
</protein>
<dbReference type="Gene3D" id="1.10.287.470">
    <property type="entry name" value="Helix hairpin bin"/>
    <property type="match status" value="1"/>
</dbReference>
<dbReference type="AlphaFoldDB" id="B9TC05"/>
<dbReference type="Proteomes" id="UP000008311">
    <property type="component" value="Unassembled WGS sequence"/>
</dbReference>
<accession>B9TC05</accession>
<dbReference type="Pfam" id="PF25954">
    <property type="entry name" value="Beta-barrel_RND_2"/>
    <property type="match status" value="1"/>
</dbReference>
<dbReference type="Gene3D" id="2.40.50.100">
    <property type="match status" value="1"/>
</dbReference>
<dbReference type="InterPro" id="IPR051909">
    <property type="entry name" value="MFP_Cation_Efflux"/>
</dbReference>
<evidence type="ECO:0000313" key="5">
    <source>
        <dbReference type="EMBL" id="EEF26609.1"/>
    </source>
</evidence>
<dbReference type="PANTHER" id="PTHR30097:SF4">
    <property type="entry name" value="SLR6042 PROTEIN"/>
    <property type="match status" value="1"/>
</dbReference>
<name>B9TC05_RICCO</name>
<organism evidence="5 6">
    <name type="scientific">Ricinus communis</name>
    <name type="common">Castor bean</name>
    <dbReference type="NCBI Taxonomy" id="3988"/>
    <lineage>
        <taxon>Eukaryota</taxon>
        <taxon>Viridiplantae</taxon>
        <taxon>Streptophyta</taxon>
        <taxon>Embryophyta</taxon>
        <taxon>Tracheophyta</taxon>
        <taxon>Spermatophyta</taxon>
        <taxon>Magnoliopsida</taxon>
        <taxon>eudicotyledons</taxon>
        <taxon>Gunneridae</taxon>
        <taxon>Pentapetalae</taxon>
        <taxon>rosids</taxon>
        <taxon>fabids</taxon>
        <taxon>Malpighiales</taxon>
        <taxon>Euphorbiaceae</taxon>
        <taxon>Acalyphoideae</taxon>
        <taxon>Acalypheae</taxon>
        <taxon>Ricinus</taxon>
    </lineage>
</organism>
<dbReference type="EMBL" id="EQ976890">
    <property type="protein sequence ID" value="EEF26609.1"/>
    <property type="molecule type" value="Genomic_DNA"/>
</dbReference>
<dbReference type="NCBIfam" id="TIGR01730">
    <property type="entry name" value="RND_mfp"/>
    <property type="match status" value="1"/>
</dbReference>
<feature type="domain" description="CzcB-like barrel-sandwich hybrid" evidence="4">
    <location>
        <begin position="56"/>
        <end position="203"/>
    </location>
</feature>
<evidence type="ECO:0000259" key="4">
    <source>
        <dbReference type="Pfam" id="PF25973"/>
    </source>
</evidence>
<dbReference type="GO" id="GO:0022857">
    <property type="term" value="F:transmembrane transporter activity"/>
    <property type="evidence" value="ECO:0007669"/>
    <property type="project" value="InterPro"/>
</dbReference>
<feature type="domain" description="CzcB-like alpha-helical hairpin" evidence="2">
    <location>
        <begin position="93"/>
        <end position="150"/>
    </location>
</feature>
<dbReference type="Pfam" id="PF25973">
    <property type="entry name" value="BSH_CzcB"/>
    <property type="match status" value="1"/>
</dbReference>
<keyword evidence="6" id="KW-1185">Reference proteome</keyword>
<dbReference type="SUPFAM" id="SSF111369">
    <property type="entry name" value="HlyD-like secretion proteins"/>
    <property type="match status" value="1"/>
</dbReference>
<evidence type="ECO:0000259" key="3">
    <source>
        <dbReference type="Pfam" id="PF25954"/>
    </source>
</evidence>
<evidence type="ECO:0000313" key="6">
    <source>
        <dbReference type="Proteomes" id="UP000008311"/>
    </source>
</evidence>
<reference evidence="6" key="1">
    <citation type="journal article" date="2010" name="Nat. Biotechnol.">
        <title>Draft genome sequence of the oilseed species Ricinus communis.</title>
        <authorList>
            <person name="Chan A.P."/>
            <person name="Crabtree J."/>
            <person name="Zhao Q."/>
            <person name="Lorenzi H."/>
            <person name="Orvis J."/>
            <person name="Puiu D."/>
            <person name="Melake-Berhan A."/>
            <person name="Jones K.M."/>
            <person name="Redman J."/>
            <person name="Chen G."/>
            <person name="Cahoon E.B."/>
            <person name="Gedil M."/>
            <person name="Stanke M."/>
            <person name="Haas B.J."/>
            <person name="Wortman J.R."/>
            <person name="Fraser-Liggett C.M."/>
            <person name="Ravel J."/>
            <person name="Rabinowicz P.D."/>
        </authorList>
    </citation>
    <scope>NUCLEOTIDE SEQUENCE [LARGE SCALE GENOMIC DNA]</scope>
    <source>
        <strain evidence="6">cv. Hale</strain>
    </source>
</reference>
<dbReference type="PANTHER" id="PTHR30097">
    <property type="entry name" value="CATION EFFLUX SYSTEM PROTEIN CUSB"/>
    <property type="match status" value="1"/>
</dbReference>
<dbReference type="Gene3D" id="2.40.420.20">
    <property type="match status" value="1"/>
</dbReference>
<keyword evidence="1" id="KW-0813">Transport</keyword>
<dbReference type="GO" id="GO:0016020">
    <property type="term" value="C:membrane"/>
    <property type="evidence" value="ECO:0007669"/>
    <property type="project" value="InterPro"/>
</dbReference>
<dbReference type="InterPro" id="IPR058792">
    <property type="entry name" value="Beta-barrel_RND_2"/>
</dbReference>
<dbReference type="InParanoid" id="B9TC05"/>
<gene>
    <name evidence="5" type="ORF">RCOM_0389620</name>
</gene>
<evidence type="ECO:0000259" key="2">
    <source>
        <dbReference type="Pfam" id="PF25893"/>
    </source>
</evidence>
<evidence type="ECO:0000256" key="1">
    <source>
        <dbReference type="ARBA" id="ARBA00022448"/>
    </source>
</evidence>
<dbReference type="InterPro" id="IPR058648">
    <property type="entry name" value="HH_CzcB-like"/>
</dbReference>
<feature type="domain" description="CusB-like beta-barrel" evidence="3">
    <location>
        <begin position="207"/>
        <end position="279"/>
    </location>
</feature>
<dbReference type="InterPro" id="IPR058647">
    <property type="entry name" value="BSH_CzcB-like"/>
</dbReference>
<dbReference type="Pfam" id="PF25893">
    <property type="entry name" value="HH_CzcB"/>
    <property type="match status" value="1"/>
</dbReference>
<dbReference type="STRING" id="3988.B9TC05"/>
<dbReference type="Gene3D" id="2.40.30.170">
    <property type="match status" value="1"/>
</dbReference>